<dbReference type="FunCoup" id="A0A6I8PEL5">
    <property type="interactions" value="512"/>
</dbReference>
<feature type="compositionally biased region" description="Basic and acidic residues" evidence="1">
    <location>
        <begin position="383"/>
        <end position="403"/>
    </location>
</feature>
<feature type="region of interest" description="Disordered" evidence="1">
    <location>
        <begin position="441"/>
        <end position="472"/>
    </location>
</feature>
<feature type="region of interest" description="Disordered" evidence="1">
    <location>
        <begin position="487"/>
        <end position="524"/>
    </location>
</feature>
<feature type="region of interest" description="Disordered" evidence="1">
    <location>
        <begin position="138"/>
        <end position="171"/>
    </location>
</feature>
<evidence type="ECO:0000256" key="1">
    <source>
        <dbReference type="SAM" id="MobiDB-lite"/>
    </source>
</evidence>
<reference evidence="3" key="3">
    <citation type="submission" date="2025-09" db="UniProtKB">
        <authorList>
            <consortium name="Ensembl"/>
        </authorList>
    </citation>
    <scope>IDENTIFICATION</scope>
    <source>
        <strain evidence="3">Glennie</strain>
    </source>
</reference>
<dbReference type="PANTHER" id="PTHR22409:SF2">
    <property type="entry name" value="CHROMOSOME 19 OPEN READING FRAME 44"/>
    <property type="match status" value="1"/>
</dbReference>
<feature type="compositionally biased region" description="Basic and acidic residues" evidence="1">
    <location>
        <begin position="161"/>
        <end position="171"/>
    </location>
</feature>
<feature type="region of interest" description="Disordered" evidence="1">
    <location>
        <begin position="382"/>
        <end position="403"/>
    </location>
</feature>
<organism evidence="3 4">
    <name type="scientific">Ornithorhynchus anatinus</name>
    <name type="common">Duckbill platypus</name>
    <dbReference type="NCBI Taxonomy" id="9258"/>
    <lineage>
        <taxon>Eukaryota</taxon>
        <taxon>Metazoa</taxon>
        <taxon>Chordata</taxon>
        <taxon>Craniata</taxon>
        <taxon>Vertebrata</taxon>
        <taxon>Euteleostomi</taxon>
        <taxon>Mammalia</taxon>
        <taxon>Monotremata</taxon>
        <taxon>Ornithorhynchidae</taxon>
        <taxon>Ornithorhynchus</taxon>
    </lineage>
</organism>
<dbReference type="Pfam" id="PF15391">
    <property type="entry name" value="DUF4614"/>
    <property type="match status" value="1"/>
</dbReference>
<reference evidence="3" key="2">
    <citation type="submission" date="2025-08" db="UniProtKB">
        <authorList>
            <consortium name="Ensembl"/>
        </authorList>
    </citation>
    <scope>IDENTIFICATION</scope>
    <source>
        <strain evidence="3">Glennie</strain>
    </source>
</reference>
<dbReference type="Ensembl" id="ENSOANT00000074112.1">
    <property type="protein sequence ID" value="ENSOANP00000051111.1"/>
    <property type="gene ID" value="ENSOANG00000007244.3"/>
</dbReference>
<dbReference type="GeneTree" id="ENSGT00390000002505"/>
<dbReference type="PANTHER" id="PTHR22409">
    <property type="entry name" value="CHROMOSOME 19 OPEN READING FRAME 44"/>
    <property type="match status" value="1"/>
</dbReference>
<dbReference type="Bgee" id="ENSOANG00000007244">
    <property type="expression patterns" value="Expressed in testis and 7 other cell types or tissues"/>
</dbReference>
<keyword evidence="4" id="KW-1185">Reference proteome</keyword>
<dbReference type="InParanoid" id="A0A6I8PEL5"/>
<name>A0A6I8PEL5_ORNAN</name>
<reference evidence="3 4" key="1">
    <citation type="journal article" date="2008" name="Nature">
        <title>Genome analysis of the platypus reveals unique signatures of evolution.</title>
        <authorList>
            <person name="Warren W.C."/>
            <person name="Hillier L.W."/>
            <person name="Marshall Graves J.A."/>
            <person name="Birney E."/>
            <person name="Ponting C.P."/>
            <person name="Grutzner F."/>
            <person name="Belov K."/>
            <person name="Miller W."/>
            <person name="Clarke L."/>
            <person name="Chinwalla A.T."/>
            <person name="Yang S.P."/>
            <person name="Heger A."/>
            <person name="Locke D.P."/>
            <person name="Miethke P."/>
            <person name="Waters P.D."/>
            <person name="Veyrunes F."/>
            <person name="Fulton L."/>
            <person name="Fulton B."/>
            <person name="Graves T."/>
            <person name="Wallis J."/>
            <person name="Puente X.S."/>
            <person name="Lopez-Otin C."/>
            <person name="Ordonez G.R."/>
            <person name="Eichler E.E."/>
            <person name="Chen L."/>
            <person name="Cheng Z."/>
            <person name="Deakin J.E."/>
            <person name="Alsop A."/>
            <person name="Thompson K."/>
            <person name="Kirby P."/>
            <person name="Papenfuss A.T."/>
            <person name="Wakefield M.J."/>
            <person name="Olender T."/>
            <person name="Lancet D."/>
            <person name="Huttley G.A."/>
            <person name="Smit A.F."/>
            <person name="Pask A."/>
            <person name="Temple-Smith P."/>
            <person name="Batzer M.A."/>
            <person name="Walker J.A."/>
            <person name="Konkel M.K."/>
            <person name="Harris R.S."/>
            <person name="Whittington C.M."/>
            <person name="Wong E.S."/>
            <person name="Gemmell N.J."/>
            <person name="Buschiazzo E."/>
            <person name="Vargas Jentzsch I.M."/>
            <person name="Merkel A."/>
            <person name="Schmitz J."/>
            <person name="Zemann A."/>
            <person name="Churakov G."/>
            <person name="Kriegs J.O."/>
            <person name="Brosius J."/>
            <person name="Murchison E.P."/>
            <person name="Sachidanandam R."/>
            <person name="Smith C."/>
            <person name="Hannon G.J."/>
            <person name="Tsend-Ayush E."/>
            <person name="McMillan D."/>
            <person name="Attenborough R."/>
            <person name="Rens W."/>
            <person name="Ferguson-Smith M."/>
            <person name="Lefevre C.M."/>
            <person name="Sharp J.A."/>
            <person name="Nicholas K.R."/>
            <person name="Ray D.A."/>
            <person name="Kube M."/>
            <person name="Reinhardt R."/>
            <person name="Pringle T.H."/>
            <person name="Taylor J."/>
            <person name="Jones R.C."/>
            <person name="Nixon B."/>
            <person name="Dacheux J.L."/>
            <person name="Niwa H."/>
            <person name="Sekita Y."/>
            <person name="Huang X."/>
            <person name="Stark A."/>
            <person name="Kheradpour P."/>
            <person name="Kellis M."/>
            <person name="Flicek P."/>
            <person name="Chen Y."/>
            <person name="Webber C."/>
            <person name="Hardison R."/>
            <person name="Nelson J."/>
            <person name="Hallsworth-Pepin K."/>
            <person name="Delehaunty K."/>
            <person name="Markovic C."/>
            <person name="Minx P."/>
            <person name="Feng Y."/>
            <person name="Kremitzki C."/>
            <person name="Mitreva M."/>
            <person name="Glasscock J."/>
            <person name="Wylie T."/>
            <person name="Wohldmann P."/>
            <person name="Thiru P."/>
            <person name="Nhan M.N."/>
            <person name="Pohl C.S."/>
            <person name="Smith S.M."/>
            <person name="Hou S."/>
            <person name="Nefedov M."/>
            <person name="de Jong P.J."/>
            <person name="Renfree M.B."/>
            <person name="Mardis E.R."/>
            <person name="Wilson R.K."/>
        </authorList>
    </citation>
    <scope>NUCLEOTIDE SEQUENCE [LARGE SCALE GENOMIC DNA]</scope>
    <source>
        <strain evidence="3 4">Glennie</strain>
    </source>
</reference>
<feature type="compositionally biased region" description="Basic and acidic residues" evidence="1">
    <location>
        <begin position="441"/>
        <end position="456"/>
    </location>
</feature>
<sequence length="670" mass="74885">MTCPRFHSWAEPRGFRVSCAYLKMTFERGDVRMFSSRKTNMPKGYRLASDCFSHLSEISFSDSEINELKNSEPQSENLMETSPDHNRFLKKKQITANPANDSKSKFISSRPATTPSTIRAKAALMKLAQMETRIKNRKLKMDLSDSDSDLLSADQRPTSKSNERSPRGSQILEKKAAAIESTSSKMYLKEKMNSQMSRKIGPARKPVSLGSNEEEGRQLVQKFVKSSSKSEKYKNRVFNTKFQEKEAKEPSKDPVQSISTTFSSITEGPCHIKLLQLSSLASENLKTLPQKACSRTPSPRRHSGTEAGSLIDTISRSPSPSIEDYFARPTALKMEHRQLASASERSEVESLDELFSDAARGSSNDFRANIFSLDDLVSTSISERPELEQKDEDSQLGKSDKGVNSDVLTLKGVLSHPKESRTDVNCPVDVKEVIPTETEISEHLNEDSSALSEKENAFSLSSASPEPPKSILNSLYSEDFERYSDSPAYEQTVCSRPSPDITLQSSPESSSYSRTDTRSSRSSLEINKKWSEKVRRVTVKEMGVQTHNPAFAYRWVNGSTATIGPTLGGAYVDPTPVASHMVSADAVEALTAYSPAAFALNDMLKQQLMLTQQFVETSRHLHFSLLESLEDELFQYQTLEETKEYIKNHKPPPLTIEKALEEVVKEMGEH</sequence>
<feature type="domain" description="DUF4614" evidence="2">
    <location>
        <begin position="475"/>
        <end position="651"/>
    </location>
</feature>
<dbReference type="InterPro" id="IPR040120">
    <property type="entry name" value="C19orf44-like"/>
</dbReference>
<evidence type="ECO:0000259" key="2">
    <source>
        <dbReference type="Pfam" id="PF15391"/>
    </source>
</evidence>
<dbReference type="OMA" id="FKINVMT"/>
<evidence type="ECO:0000313" key="3">
    <source>
        <dbReference type="Ensembl" id="ENSOANP00000051111.1"/>
    </source>
</evidence>
<protein>
    <recommendedName>
        <fullName evidence="2">DUF4614 domain-containing protein</fullName>
    </recommendedName>
</protein>
<accession>A0A6I8PEL5</accession>
<proteinExistence type="predicted"/>
<dbReference type="Proteomes" id="UP000002279">
    <property type="component" value="Chromosome X1"/>
</dbReference>
<feature type="region of interest" description="Disordered" evidence="1">
    <location>
        <begin position="194"/>
        <end position="215"/>
    </location>
</feature>
<feature type="region of interest" description="Disordered" evidence="1">
    <location>
        <begin position="290"/>
        <end position="314"/>
    </location>
</feature>
<gene>
    <name evidence="3" type="primary">CX1H19orf44</name>
</gene>
<dbReference type="AlphaFoldDB" id="A0A6I8PEL5"/>
<dbReference type="InterPro" id="IPR027884">
    <property type="entry name" value="DUF4614"/>
</dbReference>
<evidence type="ECO:0000313" key="4">
    <source>
        <dbReference type="Proteomes" id="UP000002279"/>
    </source>
</evidence>